<dbReference type="RefSeq" id="WP_188201282.1">
    <property type="nucleotide sequence ID" value="NZ_LR881183.1"/>
</dbReference>
<dbReference type="GeneID" id="58917761"/>
<gene>
    <name evidence="1" type="ORF">TIRI35C_0023</name>
</gene>
<dbReference type="Proteomes" id="UP000516304">
    <property type="component" value="Chromosome TIRI35C"/>
</dbReference>
<protein>
    <recommendedName>
        <fullName evidence="3">Antitoxin</fullName>
    </recommendedName>
</protein>
<accession>A0A7G2D3W0</accession>
<organism evidence="1 2">
    <name type="scientific">Thermococcus camini</name>
    <dbReference type="NCBI Taxonomy" id="2016373"/>
    <lineage>
        <taxon>Archaea</taxon>
        <taxon>Methanobacteriati</taxon>
        <taxon>Methanobacteriota</taxon>
        <taxon>Thermococci</taxon>
        <taxon>Thermococcales</taxon>
        <taxon>Thermococcaceae</taxon>
        <taxon>Thermococcus</taxon>
    </lineage>
</organism>
<dbReference type="KEGG" id="tcq:TIRI35C_0023"/>
<sequence length="62" mass="7364">MGKVTVELNIPDEILRSIDMARIKRIVEREIEIEYAAKKLHGRFKGIDLRKILREVEDEWTV</sequence>
<name>A0A7G2D3W0_9EURY</name>
<keyword evidence="2" id="KW-1185">Reference proteome</keyword>
<dbReference type="AlphaFoldDB" id="A0A7G2D3W0"/>
<evidence type="ECO:0000313" key="1">
    <source>
        <dbReference type="EMBL" id="CAD5243177.1"/>
    </source>
</evidence>
<evidence type="ECO:0000313" key="2">
    <source>
        <dbReference type="Proteomes" id="UP000516304"/>
    </source>
</evidence>
<dbReference type="EMBL" id="LR881183">
    <property type="protein sequence ID" value="CAD5243177.1"/>
    <property type="molecule type" value="Genomic_DNA"/>
</dbReference>
<reference evidence="1 2" key="1">
    <citation type="submission" date="2020-09" db="EMBL/GenBank/DDBJ databases">
        <authorList>
            <person name="Courtine D."/>
        </authorList>
    </citation>
    <scope>NUCLEOTIDE SEQUENCE [LARGE SCALE GENOMIC DNA]</scope>
    <source>
        <strain evidence="1 2">IRI35c</strain>
    </source>
</reference>
<evidence type="ECO:0008006" key="3">
    <source>
        <dbReference type="Google" id="ProtNLM"/>
    </source>
</evidence>
<proteinExistence type="predicted"/>